<evidence type="ECO:0000313" key="4">
    <source>
        <dbReference type="Proteomes" id="UP000464378"/>
    </source>
</evidence>
<feature type="transmembrane region" description="Helical" evidence="2">
    <location>
        <begin position="26"/>
        <end position="47"/>
    </location>
</feature>
<dbReference type="InParanoid" id="A0A6C2YMG8"/>
<feature type="compositionally biased region" description="Gly residues" evidence="1">
    <location>
        <begin position="975"/>
        <end position="992"/>
    </location>
</feature>
<name>A0A6C2YMG8_9BACT</name>
<dbReference type="EMBL" id="LR586016">
    <property type="protein sequence ID" value="VIP02557.1"/>
    <property type="molecule type" value="Genomic_DNA"/>
</dbReference>
<dbReference type="EMBL" id="LR593887">
    <property type="protein sequence ID" value="VTS01760.1"/>
    <property type="molecule type" value="Genomic_DNA"/>
</dbReference>
<feature type="region of interest" description="Disordered" evidence="1">
    <location>
        <begin position="897"/>
        <end position="1002"/>
    </location>
</feature>
<evidence type="ECO:0000313" key="3">
    <source>
        <dbReference type="EMBL" id="VIP02557.1"/>
    </source>
</evidence>
<gene>
    <name evidence="3" type="ORF">GMBLW1_14030</name>
</gene>
<organism evidence="3">
    <name type="scientific">Tuwongella immobilis</name>
    <dbReference type="NCBI Taxonomy" id="692036"/>
    <lineage>
        <taxon>Bacteria</taxon>
        <taxon>Pseudomonadati</taxon>
        <taxon>Planctomycetota</taxon>
        <taxon>Planctomycetia</taxon>
        <taxon>Gemmatales</taxon>
        <taxon>Gemmataceae</taxon>
        <taxon>Tuwongella</taxon>
    </lineage>
</organism>
<feature type="transmembrane region" description="Helical" evidence="2">
    <location>
        <begin position="59"/>
        <end position="78"/>
    </location>
</feature>
<proteinExistence type="predicted"/>
<keyword evidence="2" id="KW-1133">Transmembrane helix</keyword>
<sequence length="1123" mass="124253">MGSTVAYAQLMAALTELRRAWKRRQLLIGALQTLTIAAGLLLIGTLIDTLFRVSDVGRVVIFLGMLLGCVGALLNGVVRPLMEDRRDDFFAMLIEEKHPELRNRLINALQLGRANEPGQSEVLVDRIVHDAAQATSEIEVRSSLEWDTFRRVMMRLGVVVAMVTVASVLIGPRWLTAMQRLLLPWQELPPFTATRILDADVQPGDTRVPENDPVMIRVQVQGEIPAEAELIREAADGTLQRVPMQVDAENPARFRAALTGGDQSYRYRIVAGDGQSRWFEVTVIRRPQIVALHLTERLPDYAGATETVKRNITGEIAAIPGTRITLEMESSKPLKSAQMRLRGELPPIAMTSAGDAKRWSASFVIWASDATGNPIGNGGDALPVVVAPTDYQIRILDTDGIANYTESTTERPTAMEPLWRPIQRLRDGLPTVTLVMPGDAGAWVAARDQRLMPGQNPTLAIEARDDRGLDSVAVMGQIADRSPQVLMQQPIAAGIAESGRVPIPLDLAKLGAKPGERVLLWGVATDRNSITGPGRSESRKIALTIVATDQLSERLKVSLGNFIVILEELIRLQSENRTQTQLARPADELAEAKPGKLFAPLIRREMEIRRMTNTLARTMEQDALRIPSLIVELDGLHRGPMAEVQKLLEQAADSQAMKAIEFKEASLPIQDRILESLKGMLARLQKNEEARKTLTRLSKEDKAAHQKLTEQMTEIIKNLNTHVQDATELASGFERLPKKQVDELKEEKLKAMNELEEFTRRTKKWTEGSVNEMTKLGNGFVDDFGMRKDVNRIYEEIEAKARGKAEKLEVAAEDLGVGLATKMKEDLEMWLPDAADSVKWVQEEPIQQKPLNVPEMPLPDKLQDLIGDLLQKADEFDEEADDVTSAWMDNLDQAGWGVSDGPISSFSAKGKTGNDQPNNHEVSGRSGDGRRGKSSGQMVGDTARALPGRKTPARVGNERYEPGQLKQEGQQDPGGATGGGKKAGAGRQGLQGGTPPDITKDLGRLNAKQAGMREKMENVARKLEEQGYSSVRIREAMELMKAMDQDLRDRRYDDAARKRQDMLQSLRSAAVQADPTRRSLSNNRNLPPELRDEILQSSEDGYPAGYEELMRNYFQSLSNSPSK</sequence>
<feature type="compositionally biased region" description="Polar residues" evidence="1">
    <location>
        <begin position="902"/>
        <end position="921"/>
    </location>
</feature>
<evidence type="ECO:0000256" key="1">
    <source>
        <dbReference type="SAM" id="MobiDB-lite"/>
    </source>
</evidence>
<dbReference type="AlphaFoldDB" id="A0A6C2YMG8"/>
<evidence type="ECO:0000256" key="2">
    <source>
        <dbReference type="SAM" id="Phobius"/>
    </source>
</evidence>
<dbReference type="RefSeq" id="WP_162657723.1">
    <property type="nucleotide sequence ID" value="NZ_LR593887.1"/>
</dbReference>
<feature type="transmembrane region" description="Helical" evidence="2">
    <location>
        <begin position="156"/>
        <end position="175"/>
    </location>
</feature>
<dbReference type="Proteomes" id="UP000464378">
    <property type="component" value="Chromosome"/>
</dbReference>
<reference evidence="3" key="1">
    <citation type="submission" date="2019-04" db="EMBL/GenBank/DDBJ databases">
        <authorList>
            <consortium name="Science for Life Laboratories"/>
        </authorList>
    </citation>
    <scope>NUCLEOTIDE SEQUENCE</scope>
    <source>
        <strain evidence="3">MBLW1</strain>
    </source>
</reference>
<protein>
    <submittedName>
        <fullName evidence="3">Marine sediment metagenome DNA, contig: S01H4_L01017</fullName>
    </submittedName>
</protein>
<feature type="compositionally biased region" description="Basic and acidic residues" evidence="1">
    <location>
        <begin position="1051"/>
        <end position="1061"/>
    </location>
</feature>
<dbReference type="KEGG" id="tim:GMBLW1_14030"/>
<keyword evidence="4" id="KW-1185">Reference proteome</keyword>
<feature type="region of interest" description="Disordered" evidence="1">
    <location>
        <begin position="1051"/>
        <end position="1102"/>
    </location>
</feature>
<keyword evidence="2" id="KW-0812">Transmembrane</keyword>
<keyword evidence="2" id="KW-0472">Membrane</keyword>
<accession>A0A6C2YMG8</accession>